<dbReference type="InterPro" id="IPR000953">
    <property type="entry name" value="Chromo/chromo_shadow_dom"/>
</dbReference>
<evidence type="ECO:0000313" key="5">
    <source>
        <dbReference type="EMBL" id="KAK7020520.1"/>
    </source>
</evidence>
<name>A0AAW0B3H5_9AGAR</name>
<comment type="subcellular location">
    <subcellularLocation>
        <location evidence="1">Nucleus</location>
    </subcellularLocation>
</comment>
<sequence>MAEYEVESITEARVAKKSKKMIWEYSVKWKGYGLDENTWEPKSSFKGSEDIIDKFWARVDIGGRDINHLAQFKVGERFMPVGPPRRKQSQRNLKSDETASTPTASAAGPSKEATRTSKRRRSSPTPDEDEKPAKRTRGRASEMTMPPVQSGSATPREPPQRPPAKTTPSIRRTRKRTPSPKFVPASEDEAEEDDVAMLVDPEPPSVSISTAPPLDSECPSIAPDTGAETLVEPPKADIPSLPAHRARAAKPLVKMADDFEPLESAIPAKARLRKGTTDDSPASGPSTSPRRSTRRPGPGRSSAGLNTKNSSSLLTFEKGELKTKKGKFTARATEAADDVQEDSVDDAVDAAALAPPTGDELLKLGGLDEQAAETLENFEDEDVPPVHEPESNPNQASLTSAKNKLFPPGTFSAPTFSNSLWKRATIFGPLGLGSDTSPKAPSDSKPFSLKLDTTIVVPLDLIDVHNSLNTIIKEDASGPPGKFFKSPNAMKLLDTIRTGGPSARVVISSGATEEQQAHFKRFRSRLDQGDLFTVMAGPIFLGFSSSATPLMQRLNLPPTLTSVPDSIFITQLQIENVATYEVLETADTTRWSA</sequence>
<feature type="compositionally biased region" description="Low complexity" evidence="3">
    <location>
        <begin position="280"/>
        <end position="304"/>
    </location>
</feature>
<feature type="compositionally biased region" description="Polar residues" evidence="3">
    <location>
        <begin position="305"/>
        <end position="314"/>
    </location>
</feature>
<reference evidence="5 6" key="1">
    <citation type="journal article" date="2024" name="J Genomics">
        <title>Draft genome sequencing and assembly of Favolaschia claudopus CIRM-BRFM 2984 isolated from oak limbs.</title>
        <authorList>
            <person name="Navarro D."/>
            <person name="Drula E."/>
            <person name="Chaduli D."/>
            <person name="Cazenave R."/>
            <person name="Ahrendt S."/>
            <person name="Wang J."/>
            <person name="Lipzen A."/>
            <person name="Daum C."/>
            <person name="Barry K."/>
            <person name="Grigoriev I.V."/>
            <person name="Favel A."/>
            <person name="Rosso M.N."/>
            <person name="Martin F."/>
        </authorList>
    </citation>
    <scope>NUCLEOTIDE SEQUENCE [LARGE SCALE GENOMIC DNA]</scope>
    <source>
        <strain evidence="5 6">CIRM-BRFM 2984</strain>
    </source>
</reference>
<feature type="region of interest" description="Disordered" evidence="3">
    <location>
        <begin position="264"/>
        <end position="343"/>
    </location>
</feature>
<feature type="compositionally biased region" description="Low complexity" evidence="3">
    <location>
        <begin position="98"/>
        <end position="110"/>
    </location>
</feature>
<dbReference type="SMART" id="SM00298">
    <property type="entry name" value="CHROMO"/>
    <property type="match status" value="1"/>
</dbReference>
<dbReference type="Proteomes" id="UP001362999">
    <property type="component" value="Unassembled WGS sequence"/>
</dbReference>
<feature type="region of interest" description="Disordered" evidence="3">
    <location>
        <begin position="380"/>
        <end position="403"/>
    </location>
</feature>
<organism evidence="5 6">
    <name type="scientific">Favolaschia claudopus</name>
    <dbReference type="NCBI Taxonomy" id="2862362"/>
    <lineage>
        <taxon>Eukaryota</taxon>
        <taxon>Fungi</taxon>
        <taxon>Dikarya</taxon>
        <taxon>Basidiomycota</taxon>
        <taxon>Agaricomycotina</taxon>
        <taxon>Agaricomycetes</taxon>
        <taxon>Agaricomycetidae</taxon>
        <taxon>Agaricales</taxon>
        <taxon>Marasmiineae</taxon>
        <taxon>Mycenaceae</taxon>
        <taxon>Favolaschia</taxon>
    </lineage>
</organism>
<dbReference type="SUPFAM" id="SSF54160">
    <property type="entry name" value="Chromo domain-like"/>
    <property type="match status" value="1"/>
</dbReference>
<dbReference type="GO" id="GO:0006338">
    <property type="term" value="P:chromatin remodeling"/>
    <property type="evidence" value="ECO:0007669"/>
    <property type="project" value="UniProtKB-ARBA"/>
</dbReference>
<feature type="compositionally biased region" description="Acidic residues" evidence="3">
    <location>
        <begin position="186"/>
        <end position="195"/>
    </location>
</feature>
<comment type="caution">
    <text evidence="5">The sequence shown here is derived from an EMBL/GenBank/DDBJ whole genome shotgun (WGS) entry which is preliminary data.</text>
</comment>
<evidence type="ECO:0000313" key="6">
    <source>
        <dbReference type="Proteomes" id="UP001362999"/>
    </source>
</evidence>
<dbReference type="Gene3D" id="2.40.50.40">
    <property type="match status" value="1"/>
</dbReference>
<dbReference type="GO" id="GO:0005634">
    <property type="term" value="C:nucleus"/>
    <property type="evidence" value="ECO:0007669"/>
    <property type="project" value="UniProtKB-SubCell"/>
</dbReference>
<keyword evidence="6" id="KW-1185">Reference proteome</keyword>
<gene>
    <name evidence="5" type="ORF">R3P38DRAFT_2969973</name>
</gene>
<dbReference type="AlphaFoldDB" id="A0AAW0B3H5"/>
<evidence type="ECO:0000256" key="2">
    <source>
        <dbReference type="ARBA" id="ARBA00023242"/>
    </source>
</evidence>
<evidence type="ECO:0000256" key="1">
    <source>
        <dbReference type="ARBA" id="ARBA00004123"/>
    </source>
</evidence>
<dbReference type="PANTHER" id="PTHR22812">
    <property type="entry name" value="CHROMOBOX PROTEIN"/>
    <property type="match status" value="1"/>
</dbReference>
<dbReference type="InterPro" id="IPR016197">
    <property type="entry name" value="Chromo-like_dom_sf"/>
</dbReference>
<dbReference type="PROSITE" id="PS50013">
    <property type="entry name" value="CHROMO_2"/>
    <property type="match status" value="1"/>
</dbReference>
<feature type="compositionally biased region" description="Polar residues" evidence="3">
    <location>
        <begin position="391"/>
        <end position="402"/>
    </location>
</feature>
<evidence type="ECO:0000256" key="3">
    <source>
        <dbReference type="SAM" id="MobiDB-lite"/>
    </source>
</evidence>
<feature type="domain" description="Chromo" evidence="4">
    <location>
        <begin position="4"/>
        <end position="58"/>
    </location>
</feature>
<evidence type="ECO:0000259" key="4">
    <source>
        <dbReference type="PROSITE" id="PS50013"/>
    </source>
</evidence>
<feature type="region of interest" description="Disordered" evidence="3">
    <location>
        <begin position="75"/>
        <end position="242"/>
    </location>
</feature>
<dbReference type="EMBL" id="JAWWNJ010000041">
    <property type="protein sequence ID" value="KAK7020520.1"/>
    <property type="molecule type" value="Genomic_DNA"/>
</dbReference>
<protein>
    <submittedName>
        <fullName evidence="5">Chromodomain Y-like protein 2</fullName>
    </submittedName>
</protein>
<proteinExistence type="predicted"/>
<keyword evidence="2" id="KW-0539">Nucleus</keyword>
<dbReference type="InterPro" id="IPR051219">
    <property type="entry name" value="Heterochromatin_chromo-domain"/>
</dbReference>
<dbReference type="InterPro" id="IPR023780">
    <property type="entry name" value="Chromo_domain"/>
</dbReference>
<dbReference type="Pfam" id="PF00385">
    <property type="entry name" value="Chromo"/>
    <property type="match status" value="1"/>
</dbReference>
<dbReference type="CDD" id="cd18968">
    <property type="entry name" value="chromodomain"/>
    <property type="match status" value="1"/>
</dbReference>
<accession>A0AAW0B3H5</accession>